<dbReference type="InterPro" id="IPR010987">
    <property type="entry name" value="Glutathione-S-Trfase_C-like"/>
</dbReference>
<evidence type="ECO:0000259" key="4">
    <source>
        <dbReference type="PROSITE" id="PS50404"/>
    </source>
</evidence>
<dbReference type="Proteomes" id="UP000663870">
    <property type="component" value="Unassembled WGS sequence"/>
</dbReference>
<sequence>MSTYKLYYFNNRDRGEICRLIFAAAGQKYEDIRYEDDEWLLHKAEMPLGEMPVLEFNAGRNYFEQAKVDAVVDTIEDLITKLIPVFDEQDDDKREELKFDNHLPWADLYFYNFLETILGINENCLDNYPSLKQNREEVEKQPKIAEYLKNRPKTSI</sequence>
<proteinExistence type="predicted"/>
<dbReference type="InterPro" id="IPR036282">
    <property type="entry name" value="Glutathione-S-Trfase_C_sf"/>
</dbReference>
<dbReference type="InterPro" id="IPR004045">
    <property type="entry name" value="Glutathione_S-Trfase_N"/>
</dbReference>
<evidence type="ECO:0000256" key="1">
    <source>
        <dbReference type="ARBA" id="ARBA00012452"/>
    </source>
</evidence>
<protein>
    <recommendedName>
        <fullName evidence="1">glutathione transferase</fullName>
        <ecNumber evidence="1">2.5.1.18</ecNumber>
    </recommendedName>
</protein>
<evidence type="ECO:0000313" key="6">
    <source>
        <dbReference type="EMBL" id="CAF1253211.1"/>
    </source>
</evidence>
<dbReference type="InterPro" id="IPR036249">
    <property type="entry name" value="Thioredoxin-like_sf"/>
</dbReference>
<dbReference type="PANTHER" id="PTHR11571:SF224">
    <property type="entry name" value="HEMATOPOIETIC PROSTAGLANDIN D SYNTHASE"/>
    <property type="match status" value="1"/>
</dbReference>
<dbReference type="PANTHER" id="PTHR11571">
    <property type="entry name" value="GLUTATHIONE S-TRANSFERASE"/>
    <property type="match status" value="1"/>
</dbReference>
<feature type="domain" description="GST C-terminal" evidence="5">
    <location>
        <begin position="10"/>
        <end position="156"/>
    </location>
</feature>
<comment type="caution">
    <text evidence="7">The sequence shown here is derived from an EMBL/GenBank/DDBJ whole genome shotgun (WGS) entry which is preliminary data.</text>
</comment>
<dbReference type="EC" id="2.5.1.18" evidence="1"/>
<dbReference type="GO" id="GO:0006749">
    <property type="term" value="P:glutathione metabolic process"/>
    <property type="evidence" value="ECO:0007669"/>
    <property type="project" value="TreeGrafter"/>
</dbReference>
<dbReference type="Gene3D" id="1.20.1050.10">
    <property type="match status" value="2"/>
</dbReference>
<dbReference type="SUPFAM" id="SSF52833">
    <property type="entry name" value="Thioredoxin-like"/>
    <property type="match status" value="1"/>
</dbReference>
<gene>
    <name evidence="7" type="ORF">JXQ802_LOCUS42451</name>
    <name evidence="6" type="ORF">PYM288_LOCUS27487</name>
</gene>
<keyword evidence="2" id="KW-0808">Transferase</keyword>
<evidence type="ECO:0000313" key="8">
    <source>
        <dbReference type="Proteomes" id="UP000663870"/>
    </source>
</evidence>
<dbReference type="InterPro" id="IPR050213">
    <property type="entry name" value="GST_superfamily"/>
</dbReference>
<organism evidence="7 8">
    <name type="scientific">Rotaria sordida</name>
    <dbReference type="NCBI Taxonomy" id="392033"/>
    <lineage>
        <taxon>Eukaryota</taxon>
        <taxon>Metazoa</taxon>
        <taxon>Spiralia</taxon>
        <taxon>Gnathifera</taxon>
        <taxon>Rotifera</taxon>
        <taxon>Eurotatoria</taxon>
        <taxon>Bdelloidea</taxon>
        <taxon>Philodinida</taxon>
        <taxon>Philodinidae</taxon>
        <taxon>Rotaria</taxon>
    </lineage>
</organism>
<dbReference type="EMBL" id="CAJNOL010002870">
    <property type="protein sequence ID" value="CAF1534017.1"/>
    <property type="molecule type" value="Genomic_DNA"/>
</dbReference>
<dbReference type="PROSITE" id="PS50404">
    <property type="entry name" value="GST_NTER"/>
    <property type="match status" value="1"/>
</dbReference>
<evidence type="ECO:0000313" key="7">
    <source>
        <dbReference type="EMBL" id="CAF1534017.1"/>
    </source>
</evidence>
<dbReference type="Proteomes" id="UP000663854">
    <property type="component" value="Unassembled WGS sequence"/>
</dbReference>
<dbReference type="SUPFAM" id="SSF47616">
    <property type="entry name" value="GST C-terminal domain-like"/>
    <property type="match status" value="1"/>
</dbReference>
<dbReference type="GO" id="GO:0004364">
    <property type="term" value="F:glutathione transferase activity"/>
    <property type="evidence" value="ECO:0007669"/>
    <property type="project" value="UniProtKB-EC"/>
</dbReference>
<dbReference type="AlphaFoldDB" id="A0A815VCF7"/>
<evidence type="ECO:0000259" key="5">
    <source>
        <dbReference type="PROSITE" id="PS50405"/>
    </source>
</evidence>
<name>A0A815VCF7_9BILA</name>
<dbReference type="Pfam" id="PF14497">
    <property type="entry name" value="GST_C_3"/>
    <property type="match status" value="1"/>
</dbReference>
<evidence type="ECO:0000256" key="2">
    <source>
        <dbReference type="ARBA" id="ARBA00022679"/>
    </source>
</evidence>
<dbReference type="CDD" id="cd03039">
    <property type="entry name" value="GST_N_Sigma_like"/>
    <property type="match status" value="1"/>
</dbReference>
<dbReference type="InterPro" id="IPR004046">
    <property type="entry name" value="GST_C"/>
</dbReference>
<feature type="domain" description="GST N-terminal" evidence="4">
    <location>
        <begin position="2"/>
        <end position="87"/>
    </location>
</feature>
<accession>A0A815VCF7</accession>
<dbReference type="PROSITE" id="PS50405">
    <property type="entry name" value="GST_CTER"/>
    <property type="match status" value="1"/>
</dbReference>
<reference evidence="7" key="1">
    <citation type="submission" date="2021-02" db="EMBL/GenBank/DDBJ databases">
        <authorList>
            <person name="Nowell W R."/>
        </authorList>
    </citation>
    <scope>NUCLEOTIDE SEQUENCE</scope>
</reference>
<dbReference type="Gene3D" id="1.20.1050.130">
    <property type="match status" value="1"/>
</dbReference>
<evidence type="ECO:0000256" key="3">
    <source>
        <dbReference type="ARBA" id="ARBA00047960"/>
    </source>
</evidence>
<keyword evidence="8" id="KW-1185">Reference proteome</keyword>
<comment type="catalytic activity">
    <reaction evidence="3">
        <text>RX + glutathione = an S-substituted glutathione + a halide anion + H(+)</text>
        <dbReference type="Rhea" id="RHEA:16437"/>
        <dbReference type="ChEBI" id="CHEBI:15378"/>
        <dbReference type="ChEBI" id="CHEBI:16042"/>
        <dbReference type="ChEBI" id="CHEBI:17792"/>
        <dbReference type="ChEBI" id="CHEBI:57925"/>
        <dbReference type="ChEBI" id="CHEBI:90779"/>
        <dbReference type="EC" id="2.5.1.18"/>
    </reaction>
</comment>
<dbReference type="EMBL" id="CAJNOH010001821">
    <property type="protein sequence ID" value="CAF1253211.1"/>
    <property type="molecule type" value="Genomic_DNA"/>
</dbReference>